<evidence type="ECO:0008006" key="4">
    <source>
        <dbReference type="Google" id="ProtNLM"/>
    </source>
</evidence>
<dbReference type="EMBL" id="PQGG01000005">
    <property type="protein sequence ID" value="POP54465.1"/>
    <property type="molecule type" value="Genomic_DNA"/>
</dbReference>
<accession>A0A2S4HKD8</accession>
<proteinExistence type="predicted"/>
<reference evidence="2" key="1">
    <citation type="submission" date="2018-01" db="EMBL/GenBank/DDBJ databases">
        <authorList>
            <person name="Yu X.-D."/>
        </authorList>
    </citation>
    <scope>NUCLEOTIDE SEQUENCE</scope>
    <source>
        <strain evidence="2">ZX-21</strain>
    </source>
</reference>
<evidence type="ECO:0000256" key="1">
    <source>
        <dbReference type="SAM" id="MobiDB-lite"/>
    </source>
</evidence>
<feature type="compositionally biased region" description="Basic and acidic residues" evidence="1">
    <location>
        <begin position="452"/>
        <end position="473"/>
    </location>
</feature>
<gene>
    <name evidence="2" type="ORF">C0068_01380</name>
</gene>
<comment type="caution">
    <text evidence="2">The sequence shown here is derived from an EMBL/GenBank/DDBJ whole genome shotgun (WGS) entry which is preliminary data.</text>
</comment>
<evidence type="ECO:0000313" key="3">
    <source>
        <dbReference type="Proteomes" id="UP000237222"/>
    </source>
</evidence>
<dbReference type="Pfam" id="PF06666">
    <property type="entry name" value="DUF1173"/>
    <property type="match status" value="1"/>
</dbReference>
<evidence type="ECO:0000313" key="2">
    <source>
        <dbReference type="EMBL" id="POP54465.1"/>
    </source>
</evidence>
<dbReference type="Proteomes" id="UP000237222">
    <property type="component" value="Unassembled WGS sequence"/>
</dbReference>
<sequence>MSITVAIQISIGTTITDTAIQTLANQGEGGEMTDYLFFGAAVSKIDDDFQDYLQRAHTESHHPLCLCKSPPVPMYVSRVNNSYILKRMPNKGSEHHPDCDSYEIPVGLSGRGLVQNRAIVEDHDSGLTSLKLAFPLSKLASSRDPVTASAGEKKTVHADPAKLSMRAYFEYLYEEAGLTRWSPKMKGKRNWHIVRHHLLQASQNKLSRRSPLAECTWVPEVFSVDKKDEIAGRRRRFLSGLKAEKGKTPFALMIGEIKAIETSRFGGKLIIKHMPDAPIYMAEDVFGRVNKAFAAEIALFEEDESIHLLAMMTFYLSASGNPQVETITFITVDQNWLPFESLDERELLERLVSDRRYFIKSMRYNLSSTDVVAAAIITDTKPDPTAFYIVPMGATESFYDELDELCKSTGIPSSIWDANEEAAMSLPPAGRSTLARETSGGPDSEESLPGQHYDDYPEPDGERFDMYADEDRG</sequence>
<dbReference type="InterPro" id="IPR009553">
    <property type="entry name" value="DUF1173"/>
</dbReference>
<organism evidence="2 3">
    <name type="scientific">Zhongshania marina</name>
    <dbReference type="NCBI Taxonomy" id="2304603"/>
    <lineage>
        <taxon>Bacteria</taxon>
        <taxon>Pseudomonadati</taxon>
        <taxon>Pseudomonadota</taxon>
        <taxon>Gammaproteobacteria</taxon>
        <taxon>Cellvibrionales</taxon>
        <taxon>Spongiibacteraceae</taxon>
        <taxon>Zhongshania</taxon>
    </lineage>
</organism>
<protein>
    <recommendedName>
        <fullName evidence="4">DUF1173 domain-containing protein</fullName>
    </recommendedName>
</protein>
<name>A0A2S4HKD8_9GAMM</name>
<dbReference type="AlphaFoldDB" id="A0A2S4HKD8"/>
<feature type="region of interest" description="Disordered" evidence="1">
    <location>
        <begin position="426"/>
        <end position="473"/>
    </location>
</feature>